<comment type="catalytic activity">
    <reaction evidence="2">
        <text>Thiol-dependent hydrolysis of ester, thioester, amide, peptide and isopeptide bonds formed by the C-terminal Gly of ubiquitin (a 76-residue protein attached to proteins as an intracellular targeting signal).</text>
        <dbReference type="EC" id="3.4.19.12"/>
    </reaction>
</comment>
<evidence type="ECO:0000256" key="1">
    <source>
        <dbReference type="ARBA" id="ARBA00006616"/>
    </source>
</evidence>
<feature type="compositionally biased region" description="Low complexity" evidence="3">
    <location>
        <begin position="420"/>
        <end position="443"/>
    </location>
</feature>
<keyword evidence="2" id="KW-0788">Thiol protease</keyword>
<dbReference type="PANTHER" id="PTHR18063:SF6">
    <property type="entry name" value="UBIQUITIN CARBOXYL-TERMINAL HYDROLASE"/>
    <property type="match status" value="1"/>
</dbReference>
<feature type="region of interest" description="Disordered" evidence="3">
    <location>
        <begin position="412"/>
        <end position="471"/>
    </location>
</feature>
<dbReference type="GO" id="GO:0016807">
    <property type="term" value="F:cysteine-type carboxypeptidase activity"/>
    <property type="evidence" value="ECO:0007669"/>
    <property type="project" value="TreeGrafter"/>
</dbReference>
<dbReference type="InterPro" id="IPR007518">
    <property type="entry name" value="MINDY"/>
</dbReference>
<evidence type="ECO:0000313" key="6">
    <source>
        <dbReference type="EMBL" id="CAF3698772.1"/>
    </source>
</evidence>
<dbReference type="GO" id="GO:0036435">
    <property type="term" value="F:K48-linked polyubiquitin modification-dependent protein binding"/>
    <property type="evidence" value="ECO:0007669"/>
    <property type="project" value="UniProtKB-UniRule"/>
</dbReference>
<dbReference type="PANTHER" id="PTHR18063">
    <property type="entry name" value="NF-E2 INDUCIBLE PROTEIN"/>
    <property type="match status" value="1"/>
</dbReference>
<sequence length="471" mass="54560">MAYYHEEREQAALSSTTSEQPTETLTDNQQLIDTQPCAVFDETKTTNEEQRELPIKRRLRSNSYDKAVNTVVTTDTDEKQSGDNSTSVPTGNTSEEIKDQQELKQSVQQKPEPSSVTVNNNNQQDEQARQDDIYFVKWIEFDTNLVPILLQNENGPCPLLAIMNVLLIRQKIRLNGDVCILSADRVLAYLVDFLFKCIPKNIPAEERLNYEQNVNDAMAVLDKLKTGLDVNVKFDGVHKFEYTRECVIFDLLGIQLLHGWLIDPQETELLSIIGDLGYNQLVEKIITQRHSDKEELIREKNNASQLTYHGLIELNQTMRDNQLAVLFRNNHFSTIYKRNTHLLVLVTDQGFLNQPDIVWETLRNIDGDSIFCNGHFRIFKKQETETEHQDYRMALALRDEEERLYKEGDTQVGDTNYRAQQQQQQQQQQQPQQSLPRQRQQPQGDVPDKKHHNKKKSKEQLDKGQDNCILS</sequence>
<keyword evidence="2" id="KW-0645">Protease</keyword>
<dbReference type="EC" id="3.4.19.12" evidence="2"/>
<protein>
    <recommendedName>
        <fullName evidence="2">Ubiquitin carboxyl-terminal hydrolase</fullName>
        <ecNumber evidence="2">3.4.19.12</ecNumber>
    </recommendedName>
</protein>
<gene>
    <name evidence="5" type="ORF">OVA965_LOCUS10640</name>
    <name evidence="6" type="ORF">TMI583_LOCUS10636</name>
</gene>
<evidence type="ECO:0000259" key="4">
    <source>
        <dbReference type="Pfam" id="PF04424"/>
    </source>
</evidence>
<dbReference type="Proteomes" id="UP000677228">
    <property type="component" value="Unassembled WGS sequence"/>
</dbReference>
<evidence type="ECO:0000256" key="2">
    <source>
        <dbReference type="RuleBase" id="RU367139"/>
    </source>
</evidence>
<dbReference type="AlphaFoldDB" id="A0A8S2DJM2"/>
<proteinExistence type="inferred from homology"/>
<dbReference type="GO" id="GO:0004843">
    <property type="term" value="F:cysteine-type deubiquitinase activity"/>
    <property type="evidence" value="ECO:0007669"/>
    <property type="project" value="UniProtKB-UniRule"/>
</dbReference>
<dbReference type="GO" id="GO:0006508">
    <property type="term" value="P:proteolysis"/>
    <property type="evidence" value="ECO:0007669"/>
    <property type="project" value="UniProtKB-KW"/>
</dbReference>
<evidence type="ECO:0000313" key="5">
    <source>
        <dbReference type="EMBL" id="CAF0921367.1"/>
    </source>
</evidence>
<dbReference type="Pfam" id="PF04424">
    <property type="entry name" value="MINDY_DUB"/>
    <property type="match status" value="1"/>
</dbReference>
<dbReference type="Proteomes" id="UP000682733">
    <property type="component" value="Unassembled WGS sequence"/>
</dbReference>
<dbReference type="GO" id="GO:0071944">
    <property type="term" value="C:cell periphery"/>
    <property type="evidence" value="ECO:0007669"/>
    <property type="project" value="TreeGrafter"/>
</dbReference>
<reference evidence="5" key="1">
    <citation type="submission" date="2021-02" db="EMBL/GenBank/DDBJ databases">
        <authorList>
            <person name="Nowell W R."/>
        </authorList>
    </citation>
    <scope>NUCLEOTIDE SEQUENCE</scope>
</reference>
<dbReference type="GO" id="GO:1990380">
    <property type="term" value="F:K48-linked deubiquitinase activity"/>
    <property type="evidence" value="ECO:0007669"/>
    <property type="project" value="UniProtKB-UniRule"/>
</dbReference>
<feature type="region of interest" description="Disordered" evidence="3">
    <location>
        <begin position="1"/>
        <end position="60"/>
    </location>
</feature>
<feature type="compositionally biased region" description="Polar residues" evidence="3">
    <location>
        <begin position="12"/>
        <end position="33"/>
    </location>
</feature>
<name>A0A8S2DJM2_9BILA</name>
<comment type="caution">
    <text evidence="5">The sequence shown here is derived from an EMBL/GenBank/DDBJ whole genome shotgun (WGS) entry which is preliminary data.</text>
</comment>
<feature type="compositionally biased region" description="Basic and acidic residues" evidence="3">
    <location>
        <begin position="1"/>
        <end position="10"/>
    </location>
</feature>
<evidence type="ECO:0000256" key="3">
    <source>
        <dbReference type="SAM" id="MobiDB-lite"/>
    </source>
</evidence>
<keyword evidence="2" id="KW-0833">Ubl conjugation pathway</keyword>
<organism evidence="5 7">
    <name type="scientific">Didymodactylos carnosus</name>
    <dbReference type="NCBI Taxonomy" id="1234261"/>
    <lineage>
        <taxon>Eukaryota</taxon>
        <taxon>Metazoa</taxon>
        <taxon>Spiralia</taxon>
        <taxon>Gnathifera</taxon>
        <taxon>Rotifera</taxon>
        <taxon>Eurotatoria</taxon>
        <taxon>Bdelloidea</taxon>
        <taxon>Philodinida</taxon>
        <taxon>Philodinidae</taxon>
        <taxon>Didymodactylos</taxon>
    </lineage>
</organism>
<dbReference type="GO" id="GO:0005829">
    <property type="term" value="C:cytosol"/>
    <property type="evidence" value="ECO:0007669"/>
    <property type="project" value="TreeGrafter"/>
</dbReference>
<feature type="domain" description="MINDY deubiquitinase" evidence="4">
    <location>
        <begin position="133"/>
        <end position="376"/>
    </location>
</feature>
<feature type="compositionally biased region" description="Polar residues" evidence="3">
    <location>
        <begin position="103"/>
        <end position="124"/>
    </location>
</feature>
<dbReference type="GO" id="GO:0140934">
    <property type="term" value="F:histone deubiquitinase activity"/>
    <property type="evidence" value="ECO:0007669"/>
    <property type="project" value="UniProtKB-UniRule"/>
</dbReference>
<dbReference type="EMBL" id="CAJOBA010003967">
    <property type="protein sequence ID" value="CAF3698772.1"/>
    <property type="molecule type" value="Genomic_DNA"/>
</dbReference>
<dbReference type="EMBL" id="CAJNOK010003965">
    <property type="protein sequence ID" value="CAF0921367.1"/>
    <property type="molecule type" value="Genomic_DNA"/>
</dbReference>
<evidence type="ECO:0000313" key="7">
    <source>
        <dbReference type="Proteomes" id="UP000677228"/>
    </source>
</evidence>
<dbReference type="InterPro" id="IPR033979">
    <property type="entry name" value="MINDY_domain"/>
</dbReference>
<dbReference type="GO" id="GO:0071108">
    <property type="term" value="P:protein K48-linked deubiquitination"/>
    <property type="evidence" value="ECO:0007669"/>
    <property type="project" value="TreeGrafter"/>
</dbReference>
<feature type="compositionally biased region" description="Polar residues" evidence="3">
    <location>
        <begin position="82"/>
        <end position="94"/>
    </location>
</feature>
<keyword evidence="2" id="KW-0378">Hydrolase</keyword>
<feature type="compositionally biased region" description="Basic and acidic residues" evidence="3">
    <location>
        <begin position="41"/>
        <end position="55"/>
    </location>
</feature>
<comment type="similarity">
    <text evidence="1 2">Belongs to the MINDY deubiquitinase family. FAM63 subfamily.</text>
</comment>
<comment type="function">
    <text evidence="2">Hydrolase that can specifically remove 'Lys-48'-linked conjugated ubiquitin from proteins. Has exodeubiquitinase activity and has a preference for long polyubiquitin chains. May play a regulatory role at the level of protein turnover.</text>
</comment>
<feature type="region of interest" description="Disordered" evidence="3">
    <location>
        <begin position="72"/>
        <end position="124"/>
    </location>
</feature>
<accession>A0A8S2DJM2</accession>